<evidence type="ECO:0000313" key="4">
    <source>
        <dbReference type="Proteomes" id="UP000006732"/>
    </source>
</evidence>
<dbReference type="KEGG" id="ppd:Ppro_3432"/>
<protein>
    <submittedName>
        <fullName evidence="3">Flagellar hook-length control protein</fullName>
    </submittedName>
</protein>
<feature type="region of interest" description="Disordered" evidence="1">
    <location>
        <begin position="200"/>
        <end position="219"/>
    </location>
</feature>
<accession>A1AUK4</accession>
<keyword evidence="3" id="KW-0966">Cell projection</keyword>
<dbReference type="AlphaFoldDB" id="A1AUK4"/>
<dbReference type="eggNOG" id="COG3144">
    <property type="taxonomic scope" value="Bacteria"/>
</dbReference>
<sequence>MNEGQMIMRLPLGASPASPMAAFSKGVPAPVGGANESDFSGVLRGSLPDTSNELPQSHAGLTAVSPEPPETAGIDLFMLQVDSLSAAMATLSAKETEGGPATSSALRDDAEPLKPTEQQQELNPQNVALSAAALQMVAVQQSNGRMPESATTSTSAENVAVQTTRTAETYQALQSLSLTDGGTSAAPTNDLQQNNVAPALQPAPQQPMTHPSTSTPVPLRTTDQPALHNSSYEGLISLADEAVVPETESNMAVTSVQTPSAVVSRQSEATYSRGLVQPVLDAYLQPSPTSSRNSGVNSIAETQTMEETGTETVQTVLMRRTPAAVLHPVVPQAQEDVASSQTDLAEAVDGTASRNETVARAALTKTTSSESGASTGEEGSSTFRQQLEMHPHVTQIKTEQTHATADSSDTSGNATIHTDVMDQVTGQIREHLAGRDIKGGAEQIVIRLSPDNLGELKLNLRMENQCLKIEIVAENSMVRDTLIKHSDTLKESLANQNITMETFDVSTGSNRNGAPSYGQGQTDWQGLARQRQQQAALHSSGGYHQSDTPVFPNKAVYLASEEHSMLDVHF</sequence>
<dbReference type="STRING" id="338966.Ppro_3432"/>
<keyword evidence="4" id="KW-1185">Reference proteome</keyword>
<dbReference type="HOGENOM" id="CLU_478051_0_0_7"/>
<evidence type="ECO:0000256" key="1">
    <source>
        <dbReference type="SAM" id="MobiDB-lite"/>
    </source>
</evidence>
<evidence type="ECO:0000259" key="2">
    <source>
        <dbReference type="Pfam" id="PF02120"/>
    </source>
</evidence>
<dbReference type="Gene3D" id="3.30.750.140">
    <property type="match status" value="1"/>
</dbReference>
<organism evidence="3 4">
    <name type="scientific">Pelobacter propionicus (strain DSM 2379 / NBRC 103807 / OttBd1)</name>
    <dbReference type="NCBI Taxonomy" id="338966"/>
    <lineage>
        <taxon>Bacteria</taxon>
        <taxon>Pseudomonadati</taxon>
        <taxon>Thermodesulfobacteriota</taxon>
        <taxon>Desulfuromonadia</taxon>
        <taxon>Desulfuromonadales</taxon>
        <taxon>Desulfuromonadaceae</taxon>
        <taxon>Pelobacter</taxon>
    </lineage>
</organism>
<dbReference type="Pfam" id="PF02120">
    <property type="entry name" value="Flg_hook"/>
    <property type="match status" value="1"/>
</dbReference>
<proteinExistence type="predicted"/>
<feature type="domain" description="Flagellar hook-length control protein-like C-terminal" evidence="2">
    <location>
        <begin position="437"/>
        <end position="512"/>
    </location>
</feature>
<feature type="region of interest" description="Disordered" evidence="1">
    <location>
        <begin position="47"/>
        <end position="68"/>
    </location>
</feature>
<dbReference type="InterPro" id="IPR038610">
    <property type="entry name" value="FliK-like_C_sf"/>
</dbReference>
<dbReference type="OrthoDB" id="5432473at2"/>
<evidence type="ECO:0000313" key="3">
    <source>
        <dbReference type="EMBL" id="ABL01025.1"/>
    </source>
</evidence>
<gene>
    <name evidence="3" type="ordered locus">Ppro_3432</name>
</gene>
<feature type="compositionally biased region" description="Polar residues" evidence="1">
    <location>
        <begin position="208"/>
        <end position="219"/>
    </location>
</feature>
<dbReference type="Proteomes" id="UP000006732">
    <property type="component" value="Chromosome"/>
</dbReference>
<dbReference type="RefSeq" id="WP_011737241.1">
    <property type="nucleotide sequence ID" value="NC_008609.1"/>
</dbReference>
<keyword evidence="3" id="KW-0969">Cilium</keyword>
<name>A1AUK4_PELPD</name>
<dbReference type="InterPro" id="IPR021136">
    <property type="entry name" value="Flagellar_hook_control-like_C"/>
</dbReference>
<dbReference type="CDD" id="cd17470">
    <property type="entry name" value="T3SS_Flik_C"/>
    <property type="match status" value="1"/>
</dbReference>
<reference evidence="3 4" key="1">
    <citation type="submission" date="2006-10" db="EMBL/GenBank/DDBJ databases">
        <title>Complete sequence of chromosome of Pelobacter propionicus DSM 2379.</title>
        <authorList>
            <consortium name="US DOE Joint Genome Institute"/>
            <person name="Copeland A."/>
            <person name="Lucas S."/>
            <person name="Lapidus A."/>
            <person name="Barry K."/>
            <person name="Detter J.C."/>
            <person name="Glavina del Rio T."/>
            <person name="Hammon N."/>
            <person name="Israni S."/>
            <person name="Dalin E."/>
            <person name="Tice H."/>
            <person name="Pitluck S."/>
            <person name="Saunders E."/>
            <person name="Brettin T."/>
            <person name="Bruce D."/>
            <person name="Han C."/>
            <person name="Tapia R."/>
            <person name="Schmutz J."/>
            <person name="Larimer F."/>
            <person name="Land M."/>
            <person name="Hauser L."/>
            <person name="Kyrpides N."/>
            <person name="Kim E."/>
            <person name="Lovley D."/>
            <person name="Richardson P."/>
        </authorList>
    </citation>
    <scope>NUCLEOTIDE SEQUENCE [LARGE SCALE GENOMIC DNA]</scope>
    <source>
        <strain evidence="4">DSM 2379 / NBRC 103807 / OttBd1</strain>
    </source>
</reference>
<dbReference type="EMBL" id="CP000482">
    <property type="protein sequence ID" value="ABL01025.1"/>
    <property type="molecule type" value="Genomic_DNA"/>
</dbReference>
<feature type="region of interest" description="Disordered" evidence="1">
    <location>
        <begin position="92"/>
        <end position="120"/>
    </location>
</feature>
<keyword evidence="3" id="KW-0282">Flagellum</keyword>